<dbReference type="Proteomes" id="UP000184080">
    <property type="component" value="Unassembled WGS sequence"/>
</dbReference>
<protein>
    <submittedName>
        <fullName evidence="2">Uncharacterized protein</fullName>
    </submittedName>
</protein>
<keyword evidence="1" id="KW-0472">Membrane</keyword>
<reference evidence="2 3" key="1">
    <citation type="submission" date="2016-11" db="EMBL/GenBank/DDBJ databases">
        <authorList>
            <person name="Jaros S."/>
            <person name="Januszkiewicz K."/>
            <person name="Wedrychowicz H."/>
        </authorList>
    </citation>
    <scope>NUCLEOTIDE SEQUENCE [LARGE SCALE GENOMIC DNA]</scope>
    <source>
        <strain evidence="2 3">DSM 21864</strain>
    </source>
</reference>
<organism evidence="2 3">
    <name type="scientific">Clostridium amylolyticum</name>
    <dbReference type="NCBI Taxonomy" id="1121298"/>
    <lineage>
        <taxon>Bacteria</taxon>
        <taxon>Bacillati</taxon>
        <taxon>Bacillota</taxon>
        <taxon>Clostridia</taxon>
        <taxon>Eubacteriales</taxon>
        <taxon>Clostridiaceae</taxon>
        <taxon>Clostridium</taxon>
    </lineage>
</organism>
<keyword evidence="1" id="KW-0812">Transmembrane</keyword>
<keyword evidence="1" id="KW-1133">Transmembrane helix</keyword>
<feature type="transmembrane region" description="Helical" evidence="1">
    <location>
        <begin position="142"/>
        <end position="159"/>
    </location>
</feature>
<evidence type="ECO:0000313" key="2">
    <source>
        <dbReference type="EMBL" id="SHJ58849.1"/>
    </source>
</evidence>
<evidence type="ECO:0000313" key="3">
    <source>
        <dbReference type="Proteomes" id="UP000184080"/>
    </source>
</evidence>
<name>A0A1M6KIW0_9CLOT</name>
<proteinExistence type="predicted"/>
<sequence>MQRDIIKVYKNHMEYLTQCNNRLSRMLKIIHAKVILHSEDMIIKSIVILKGKNKNVDSIIESFIAQNFYNYKSMLFHHEIISINEKENAIILYCLNYNDTLFNFLQNYNKFSIVPIQNIITKYVKTKVPSDKQKVVFYKYKSVVMLLMIFKNLLIYTSIIKDFKAFNMNDYINEAIIEGKNTLSMECSKNSMILININMENNLNEETYHEAIDKIIFLEVSESELIRDYVKKQI</sequence>
<dbReference type="RefSeq" id="WP_073009382.1">
    <property type="nucleotide sequence ID" value="NZ_FQZO01000006.1"/>
</dbReference>
<evidence type="ECO:0000256" key="1">
    <source>
        <dbReference type="SAM" id="Phobius"/>
    </source>
</evidence>
<dbReference type="STRING" id="1121298.SAMN05444401_3378"/>
<dbReference type="EMBL" id="FQZO01000006">
    <property type="protein sequence ID" value="SHJ58849.1"/>
    <property type="molecule type" value="Genomic_DNA"/>
</dbReference>
<keyword evidence="3" id="KW-1185">Reference proteome</keyword>
<accession>A0A1M6KIW0</accession>
<gene>
    <name evidence="2" type="ORF">SAMN05444401_3378</name>
</gene>
<dbReference type="AlphaFoldDB" id="A0A1M6KIW0"/>